<feature type="domain" description="EGF-like" evidence="2 3">
    <location>
        <begin position="197"/>
        <end position="208"/>
    </location>
</feature>
<evidence type="ECO:0000259" key="3">
    <source>
        <dbReference type="PROSITE" id="PS01186"/>
    </source>
</evidence>
<reference evidence="4" key="2">
    <citation type="submission" date="2014-05" db="EMBL/GenBank/DDBJ databases">
        <title>The genome and life-stage specific transcriptomes of Globodera pallida elucidate key aspects of plant parasitism by a cyst nematode.</title>
        <authorList>
            <person name="Cotton J.A."/>
            <person name="Lilley C.J."/>
            <person name="Jones L.M."/>
            <person name="Kikuchi T."/>
            <person name="Reid A.J."/>
            <person name="Thorpe P."/>
            <person name="Tsai I.J."/>
            <person name="Beasley H."/>
            <person name="Blok V."/>
            <person name="Cock P.J.A."/>
            <person name="Van den Akker S.E."/>
            <person name="Holroyd N."/>
            <person name="Hunt M."/>
            <person name="Mantelin S."/>
            <person name="Naghra H."/>
            <person name="Pain A."/>
            <person name="Palomares-Rius J.E."/>
            <person name="Zarowiecki M."/>
            <person name="Berriman M."/>
            <person name="Jones J.T."/>
            <person name="Urwin P.E."/>
        </authorList>
    </citation>
    <scope>NUCLEOTIDE SEQUENCE [LARGE SCALE GENOMIC DNA]</scope>
    <source>
        <strain evidence="4">Lindley</strain>
    </source>
</reference>
<dbReference type="InterPro" id="IPR000742">
    <property type="entry name" value="EGF"/>
</dbReference>
<proteinExistence type="predicted"/>
<accession>A0A183BY80</accession>
<feature type="region of interest" description="Disordered" evidence="1">
    <location>
        <begin position="65"/>
        <end position="86"/>
    </location>
</feature>
<keyword evidence="4" id="KW-1185">Reference proteome</keyword>
<protein>
    <submittedName>
        <fullName evidence="5">EGF-like domain-containing protein</fullName>
    </submittedName>
</protein>
<dbReference type="WBParaSite" id="GPLIN_000557000">
    <property type="protein sequence ID" value="GPLIN_000557000"/>
    <property type="gene ID" value="GPLIN_000557000"/>
</dbReference>
<sequence>MRVFFQIANSEFSRRITRSPNSKLYDHNPNITWPRLSTRCDKYGEDCDEIRELLKAIEALESCQTKDGSPNSALPDDAFKLPPWKKPPPYSRPFRKRSESLICNFDLSCNKEDLHKEYIKARRMPKNYNAWITAITEATNLIMKETCVRFEIVEEIPEEDEEGVHGIGVEDPPYDTCKEKNWCENGGYLNPNDCSKCLCPDGFAGTDCRLLELNLNCEDTSGPPREFEAEQTNKVLKPRIKCNGARLCCPGALRAAVPNAYKNWIEAEEPNVDFIISTHISTDLAEPTTLFELNYEAGTVKLTNSNDCVHPDNLYLKKRNPGTKLKCVDKFEKPVDCLCHGKAECLSQEKWREDRWRCPVFVINGQIRKIMSIKDYNARPYVWVAILYCFRPEGASKSFWGYRENATAEPNRVDEIQCLGWKQAGVKPKFKSLGAEHHQFNQSAQTINATAPTF</sequence>
<dbReference type="Proteomes" id="UP000050741">
    <property type="component" value="Unassembled WGS sequence"/>
</dbReference>
<name>A0A183BY80_GLOPA</name>
<dbReference type="AlphaFoldDB" id="A0A183BY80"/>
<organism evidence="4 5">
    <name type="scientific">Globodera pallida</name>
    <name type="common">Potato cyst nematode worm</name>
    <name type="synonym">Heterodera pallida</name>
    <dbReference type="NCBI Taxonomy" id="36090"/>
    <lineage>
        <taxon>Eukaryota</taxon>
        <taxon>Metazoa</taxon>
        <taxon>Ecdysozoa</taxon>
        <taxon>Nematoda</taxon>
        <taxon>Chromadorea</taxon>
        <taxon>Rhabditida</taxon>
        <taxon>Tylenchina</taxon>
        <taxon>Tylenchomorpha</taxon>
        <taxon>Tylenchoidea</taxon>
        <taxon>Heteroderidae</taxon>
        <taxon>Heteroderinae</taxon>
        <taxon>Globodera</taxon>
    </lineage>
</organism>
<evidence type="ECO:0000313" key="4">
    <source>
        <dbReference type="Proteomes" id="UP000050741"/>
    </source>
</evidence>
<dbReference type="PROSITE" id="PS01186">
    <property type="entry name" value="EGF_2"/>
    <property type="match status" value="1"/>
</dbReference>
<evidence type="ECO:0000313" key="5">
    <source>
        <dbReference type="WBParaSite" id="GPLIN_000557000"/>
    </source>
</evidence>
<evidence type="ECO:0000259" key="2">
    <source>
        <dbReference type="PROSITE" id="PS00022"/>
    </source>
</evidence>
<evidence type="ECO:0000256" key="1">
    <source>
        <dbReference type="SAM" id="MobiDB-lite"/>
    </source>
</evidence>
<reference evidence="4" key="1">
    <citation type="submission" date="2013-12" db="EMBL/GenBank/DDBJ databases">
        <authorList>
            <person name="Aslett M."/>
        </authorList>
    </citation>
    <scope>NUCLEOTIDE SEQUENCE [LARGE SCALE GENOMIC DNA]</scope>
    <source>
        <strain evidence="4">Lindley</strain>
    </source>
</reference>
<reference evidence="5" key="3">
    <citation type="submission" date="2016-06" db="UniProtKB">
        <authorList>
            <consortium name="WormBaseParasite"/>
        </authorList>
    </citation>
    <scope>IDENTIFICATION</scope>
</reference>
<dbReference type="PROSITE" id="PS00022">
    <property type="entry name" value="EGF_1"/>
    <property type="match status" value="1"/>
</dbReference>